<dbReference type="AlphaFoldDB" id="A0A4Y8SF58"/>
<dbReference type="OrthoDB" id="884299at2"/>
<comment type="caution">
    <text evidence="1">The sequence shown here is derived from an EMBL/GenBank/DDBJ whole genome shotgun (WGS) entry which is preliminary data.</text>
</comment>
<dbReference type="EMBL" id="SOZE01000011">
    <property type="protein sequence ID" value="TFF37270.1"/>
    <property type="molecule type" value="Genomic_DNA"/>
</dbReference>
<dbReference type="RefSeq" id="WP_133231296.1">
    <property type="nucleotide sequence ID" value="NZ_SOZE01000011.1"/>
</dbReference>
<reference evidence="1 2" key="1">
    <citation type="journal article" date="2017" name="Int. J. Syst. Evol. Microbiol.">
        <title>Mucilaginibacterpsychrotolerans sp. nov., isolated from peatlands.</title>
        <authorList>
            <person name="Deng Y."/>
            <person name="Shen L."/>
            <person name="Xu B."/>
            <person name="Liu Y."/>
            <person name="Gu Z."/>
            <person name="Liu H."/>
            <person name="Zhou Y."/>
        </authorList>
    </citation>
    <scope>NUCLEOTIDE SEQUENCE [LARGE SCALE GENOMIC DNA]</scope>
    <source>
        <strain evidence="1 2">NH7-4</strain>
    </source>
</reference>
<accession>A0A4Y8SF58</accession>
<dbReference type="PANTHER" id="PTHR33215:SF13">
    <property type="entry name" value="PROTEIN DISTAL ANTENNA"/>
    <property type="match status" value="1"/>
</dbReference>
<keyword evidence="2" id="KW-1185">Reference proteome</keyword>
<dbReference type="Gene3D" id="1.10.10.60">
    <property type="entry name" value="Homeodomain-like"/>
    <property type="match status" value="1"/>
</dbReference>
<dbReference type="GO" id="GO:0006313">
    <property type="term" value="P:DNA transposition"/>
    <property type="evidence" value="ECO:0007669"/>
    <property type="project" value="InterPro"/>
</dbReference>
<evidence type="ECO:0000313" key="2">
    <source>
        <dbReference type="Proteomes" id="UP000297540"/>
    </source>
</evidence>
<dbReference type="GO" id="GO:0004803">
    <property type="term" value="F:transposase activity"/>
    <property type="evidence" value="ECO:0007669"/>
    <property type="project" value="InterPro"/>
</dbReference>
<gene>
    <name evidence="1" type="ORF">E2R66_12600</name>
</gene>
<dbReference type="InterPro" id="IPR051839">
    <property type="entry name" value="RD_transcriptional_regulator"/>
</dbReference>
<organism evidence="1 2">
    <name type="scientific">Mucilaginibacter psychrotolerans</name>
    <dbReference type="NCBI Taxonomy" id="1524096"/>
    <lineage>
        <taxon>Bacteria</taxon>
        <taxon>Pseudomonadati</taxon>
        <taxon>Bacteroidota</taxon>
        <taxon>Sphingobacteriia</taxon>
        <taxon>Sphingobacteriales</taxon>
        <taxon>Sphingobacteriaceae</taxon>
        <taxon>Mucilaginibacter</taxon>
    </lineage>
</organism>
<dbReference type="GO" id="GO:0003677">
    <property type="term" value="F:DNA binding"/>
    <property type="evidence" value="ECO:0007669"/>
    <property type="project" value="InterPro"/>
</dbReference>
<evidence type="ECO:0000313" key="1">
    <source>
        <dbReference type="EMBL" id="TFF37270.1"/>
    </source>
</evidence>
<dbReference type="Pfam" id="PF01527">
    <property type="entry name" value="HTH_Tnp_1"/>
    <property type="match status" value="1"/>
</dbReference>
<dbReference type="Proteomes" id="UP000297540">
    <property type="component" value="Unassembled WGS sequence"/>
</dbReference>
<sequence>MSGKKTESPRRKYDEEFKRDVVKMLSSGRSVQDVSQSLGINSNMVHRWKAEQTGAGGTKKSLPDVAIGDVSGADYERVKARLREVEQERDILKKALGIFSRGI</sequence>
<proteinExistence type="predicted"/>
<protein>
    <submittedName>
        <fullName evidence="1">Transposase</fullName>
    </submittedName>
</protein>
<dbReference type="SUPFAM" id="SSF46689">
    <property type="entry name" value="Homeodomain-like"/>
    <property type="match status" value="1"/>
</dbReference>
<dbReference type="PANTHER" id="PTHR33215">
    <property type="entry name" value="PROTEIN DISTAL ANTENNA"/>
    <property type="match status" value="1"/>
</dbReference>
<name>A0A4Y8SF58_9SPHI</name>
<dbReference type="InterPro" id="IPR009057">
    <property type="entry name" value="Homeodomain-like_sf"/>
</dbReference>
<dbReference type="InterPro" id="IPR002514">
    <property type="entry name" value="Transposase_8"/>
</dbReference>